<dbReference type="Gene3D" id="2.40.50.140">
    <property type="entry name" value="Nucleic acid-binding proteins"/>
    <property type="match status" value="3"/>
</dbReference>
<dbReference type="AlphaFoldDB" id="A0AAW9PSN8"/>
<evidence type="ECO:0000313" key="5">
    <source>
        <dbReference type="EMBL" id="MEE3717395.1"/>
    </source>
</evidence>
<comment type="caution">
    <text evidence="5">The sequence shown here is derived from an EMBL/GenBank/DDBJ whole genome shotgun (WGS) entry which is preliminary data.</text>
</comment>
<dbReference type="CDD" id="cd04465">
    <property type="entry name" value="S1_RPS1_repeat_ec2_hs2"/>
    <property type="match status" value="1"/>
</dbReference>
<dbReference type="Pfam" id="PF00575">
    <property type="entry name" value="S1"/>
    <property type="match status" value="3"/>
</dbReference>
<feature type="domain" description="S1 motif" evidence="4">
    <location>
        <begin position="29"/>
        <end position="98"/>
    </location>
</feature>
<keyword evidence="6" id="KW-1185">Reference proteome</keyword>
<sequence length="296" mass="32575">MSVQRSSQSFSASDFANALAAHDYEFNVGQIVTGKVVQHESDGSYIDIGAKSLGFLPIDEASLGSTKRLSETLPIGTEQQFLIIREQNEDGEVKLSIRRLQMKLAWDILLTYQAESKVFDCRVVNANKGGVVVEAEGLRGFIPRSHLVDKNNFTGLIGKTIPVVLVEIDESRNKLILSNRLAAQASAMSQLTKGQLVTGKVSSIRPFGAFVDFGGVSGLLHVKEISQKYVSDITSVFKEGETIKVVVMEVDESRNRISLSTKILELHQGEMLENSAQVFEEAEARLEKNISKLWDA</sequence>
<dbReference type="GO" id="GO:1990904">
    <property type="term" value="C:ribonucleoprotein complex"/>
    <property type="evidence" value="ECO:0007669"/>
    <property type="project" value="UniProtKB-KW"/>
</dbReference>
<proteinExistence type="inferred from homology"/>
<evidence type="ECO:0000256" key="3">
    <source>
        <dbReference type="ARBA" id="ARBA00023274"/>
    </source>
</evidence>
<dbReference type="GO" id="GO:0003735">
    <property type="term" value="F:structural constituent of ribosome"/>
    <property type="evidence" value="ECO:0007669"/>
    <property type="project" value="TreeGrafter"/>
</dbReference>
<dbReference type="InterPro" id="IPR003029">
    <property type="entry name" value="S1_domain"/>
</dbReference>
<dbReference type="GO" id="GO:0006412">
    <property type="term" value="P:translation"/>
    <property type="evidence" value="ECO:0007669"/>
    <property type="project" value="TreeGrafter"/>
</dbReference>
<evidence type="ECO:0000313" key="6">
    <source>
        <dbReference type="Proteomes" id="UP001333818"/>
    </source>
</evidence>
<feature type="domain" description="S1 motif" evidence="4">
    <location>
        <begin position="116"/>
        <end position="180"/>
    </location>
</feature>
<dbReference type="SUPFAM" id="SSF50249">
    <property type="entry name" value="Nucleic acid-binding proteins"/>
    <property type="match status" value="3"/>
</dbReference>
<dbReference type="CDD" id="cd05687">
    <property type="entry name" value="S1_RPS1_repeat_ec1_hs1"/>
    <property type="match status" value="1"/>
</dbReference>
<keyword evidence="3" id="KW-0687">Ribonucleoprotein</keyword>
<evidence type="ECO:0000259" key="4">
    <source>
        <dbReference type="PROSITE" id="PS50126"/>
    </source>
</evidence>
<name>A0AAW9PSN8_9CYAN</name>
<organism evidence="5 6">
    <name type="scientific">Tumidithrix elongata BACA0141</name>
    <dbReference type="NCBI Taxonomy" id="2716417"/>
    <lineage>
        <taxon>Bacteria</taxon>
        <taxon>Bacillati</taxon>
        <taxon>Cyanobacteriota</taxon>
        <taxon>Cyanophyceae</taxon>
        <taxon>Pseudanabaenales</taxon>
        <taxon>Pseudanabaenaceae</taxon>
        <taxon>Tumidithrix</taxon>
        <taxon>Tumidithrix elongata</taxon>
    </lineage>
</organism>
<feature type="domain" description="S1 motif" evidence="4">
    <location>
        <begin position="194"/>
        <end position="262"/>
    </location>
</feature>
<dbReference type="RefSeq" id="WP_330483824.1">
    <property type="nucleotide sequence ID" value="NZ_JAZBJZ010000041.1"/>
</dbReference>
<evidence type="ECO:0000256" key="1">
    <source>
        <dbReference type="ARBA" id="ARBA00006767"/>
    </source>
</evidence>
<accession>A0AAW9PSN8</accession>
<dbReference type="Proteomes" id="UP001333818">
    <property type="component" value="Unassembled WGS sequence"/>
</dbReference>
<comment type="similarity">
    <text evidence="1">Belongs to the bacterial ribosomal protein bS1 family.</text>
</comment>
<reference evidence="5" key="1">
    <citation type="submission" date="2024-01" db="EMBL/GenBank/DDBJ databases">
        <title>Bank of Algae and Cyanobacteria of the Azores (BACA) strain genomes.</title>
        <authorList>
            <person name="Luz R."/>
            <person name="Cordeiro R."/>
            <person name="Fonseca A."/>
            <person name="Goncalves V."/>
        </authorList>
    </citation>
    <scope>NUCLEOTIDE SEQUENCE</scope>
    <source>
        <strain evidence="5">BACA0141</strain>
    </source>
</reference>
<dbReference type="PANTHER" id="PTHR10724">
    <property type="entry name" value="30S RIBOSOMAL PROTEIN S1"/>
    <property type="match status" value="1"/>
</dbReference>
<dbReference type="GO" id="GO:0005840">
    <property type="term" value="C:ribosome"/>
    <property type="evidence" value="ECO:0007669"/>
    <property type="project" value="UniProtKB-KW"/>
</dbReference>
<evidence type="ECO:0000256" key="2">
    <source>
        <dbReference type="ARBA" id="ARBA00022980"/>
    </source>
</evidence>
<dbReference type="EMBL" id="JAZBJZ010000041">
    <property type="protein sequence ID" value="MEE3717395.1"/>
    <property type="molecule type" value="Genomic_DNA"/>
</dbReference>
<dbReference type="GO" id="GO:0003729">
    <property type="term" value="F:mRNA binding"/>
    <property type="evidence" value="ECO:0007669"/>
    <property type="project" value="UniProtKB-ARBA"/>
</dbReference>
<gene>
    <name evidence="5" type="ORF">V2H45_11595</name>
</gene>
<dbReference type="InterPro" id="IPR050437">
    <property type="entry name" value="Ribos_protein_bS1-like"/>
</dbReference>
<dbReference type="InterPro" id="IPR012340">
    <property type="entry name" value="NA-bd_OB-fold"/>
</dbReference>
<protein>
    <submittedName>
        <fullName evidence="5">S1 RNA-binding domain-containing protein</fullName>
    </submittedName>
</protein>
<dbReference type="SMART" id="SM00316">
    <property type="entry name" value="S1"/>
    <property type="match status" value="3"/>
</dbReference>
<dbReference type="PROSITE" id="PS50126">
    <property type="entry name" value="S1"/>
    <property type="match status" value="3"/>
</dbReference>
<keyword evidence="2" id="KW-0689">Ribosomal protein</keyword>
<dbReference type="GO" id="GO:0005737">
    <property type="term" value="C:cytoplasm"/>
    <property type="evidence" value="ECO:0007669"/>
    <property type="project" value="UniProtKB-ARBA"/>
</dbReference>
<dbReference type="FunFam" id="2.40.50.140:FF:000051">
    <property type="entry name" value="RNA-binding transcriptional accessory protein"/>
    <property type="match status" value="1"/>
</dbReference>
<dbReference type="PANTHER" id="PTHR10724:SF7">
    <property type="entry name" value="SMALL RIBOSOMAL SUBUNIT PROTEIN BS1C"/>
    <property type="match status" value="1"/>
</dbReference>